<sequence>MSAGTWRRWCAGALLGMCAWVGGVWSATLQVTVTDDKGRPVPQAVVFLESPDAARATKPMSGVEMAQKDKSFVPETMVVTRGTAVQFPNRDTVRHHVYSFSPAKRFELKLYIGTPASPVVFDQAGVVVLGCNIHDEMIGWMAVVDTPYFGSTGANGRVQLNDVPEGSYRLRVWHSGLPVGAPALDMPQRLGAAAASASVTLKGLTP</sequence>
<organism evidence="2 3">
    <name type="scientific">Hydrogenophaga atypica</name>
    <dbReference type="NCBI Taxonomy" id="249409"/>
    <lineage>
        <taxon>Bacteria</taxon>
        <taxon>Pseudomonadati</taxon>
        <taxon>Pseudomonadota</taxon>
        <taxon>Betaproteobacteria</taxon>
        <taxon>Burkholderiales</taxon>
        <taxon>Comamonadaceae</taxon>
        <taxon>Hydrogenophaga</taxon>
    </lineage>
</organism>
<gene>
    <name evidence="2" type="ORF">ACFQPB_01605</name>
</gene>
<keyword evidence="3" id="KW-1185">Reference proteome</keyword>
<accession>A0ABW2QJD6</accession>
<comment type="caution">
    <text evidence="2">The sequence shown here is derived from an EMBL/GenBank/DDBJ whole genome shotgun (WGS) entry which is preliminary data.</text>
</comment>
<dbReference type="InterPro" id="IPR008969">
    <property type="entry name" value="CarboxyPept-like_regulatory"/>
</dbReference>
<proteinExistence type="predicted"/>
<comment type="subcellular location">
    <subcellularLocation>
        <location evidence="1">Periplasm</location>
    </subcellularLocation>
</comment>
<evidence type="ECO:0000313" key="2">
    <source>
        <dbReference type="EMBL" id="MFC7407550.1"/>
    </source>
</evidence>
<reference evidence="3" key="1">
    <citation type="journal article" date="2019" name="Int. J. Syst. Evol. Microbiol.">
        <title>The Global Catalogue of Microorganisms (GCM) 10K type strain sequencing project: providing services to taxonomists for standard genome sequencing and annotation.</title>
        <authorList>
            <consortium name="The Broad Institute Genomics Platform"/>
            <consortium name="The Broad Institute Genome Sequencing Center for Infectious Disease"/>
            <person name="Wu L."/>
            <person name="Ma J."/>
        </authorList>
    </citation>
    <scope>NUCLEOTIDE SEQUENCE [LARGE SCALE GENOMIC DNA]</scope>
    <source>
        <strain evidence="3">CGMCC 1.12371</strain>
    </source>
</reference>
<dbReference type="RefSeq" id="WP_382219233.1">
    <property type="nucleotide sequence ID" value="NZ_JBHTCA010000001.1"/>
</dbReference>
<evidence type="ECO:0000313" key="3">
    <source>
        <dbReference type="Proteomes" id="UP001596501"/>
    </source>
</evidence>
<dbReference type="CDD" id="cd04221">
    <property type="entry name" value="MauL"/>
    <property type="match status" value="1"/>
</dbReference>
<dbReference type="Gene3D" id="2.60.40.420">
    <property type="entry name" value="Cupredoxins - blue copper proteins"/>
    <property type="match status" value="1"/>
</dbReference>
<dbReference type="EMBL" id="JBHTCA010000001">
    <property type="protein sequence ID" value="MFC7407550.1"/>
    <property type="molecule type" value="Genomic_DNA"/>
</dbReference>
<dbReference type="InterPro" id="IPR034242">
    <property type="entry name" value="MauL"/>
</dbReference>
<dbReference type="SUPFAM" id="SSF49464">
    <property type="entry name" value="Carboxypeptidase regulatory domain-like"/>
    <property type="match status" value="1"/>
</dbReference>
<dbReference type="InterPro" id="IPR008972">
    <property type="entry name" value="Cupredoxin"/>
</dbReference>
<dbReference type="Proteomes" id="UP001596501">
    <property type="component" value="Unassembled WGS sequence"/>
</dbReference>
<evidence type="ECO:0000256" key="1">
    <source>
        <dbReference type="ARBA" id="ARBA00004418"/>
    </source>
</evidence>
<name>A0ABW2QJD6_9BURK</name>
<dbReference type="SUPFAM" id="SSF49503">
    <property type="entry name" value="Cupredoxins"/>
    <property type="match status" value="1"/>
</dbReference>
<protein>
    <submittedName>
        <fullName evidence="2">Methylamine utilization protein</fullName>
    </submittedName>
</protein>